<dbReference type="Proteomes" id="UP001375370">
    <property type="component" value="Chromosome"/>
</dbReference>
<dbReference type="Pfam" id="PF01212">
    <property type="entry name" value="Beta_elim_lyase"/>
    <property type="match status" value="1"/>
</dbReference>
<sequence length="341" mass="36013">MNIIDLRSDTITHPTTDMRQAMFEAEVGDDVFGEDPTVNRLEELSAAMTGKEAGLYTPSGTMSNLLAVLAQTRHGDEIILGDRSHIFLNEGGGAAAFGGVSLRTIPNNADGTLNLELVEQAVRGKNIHYPVSTLLCLENTHNFCGGAAVSAAYTAAAAETAGRHGLKVHLDGARIFNAAAALKVPVRELCAPVDSVCLCLSKGLSAPVGSLLCGSSEFISRARKLRKMAGGGMRQAGIIAAAGINALETMTERLADDHDHARQLAEGLATIPGWTVETPQTNIVMFTPRGDAEELVNRAAAAGVRLITIGPSQVRAVTHRMVTAADITEAVERLKKVVENR</sequence>
<dbReference type="InterPro" id="IPR015421">
    <property type="entry name" value="PyrdxlP-dep_Trfase_major"/>
</dbReference>
<dbReference type="InterPro" id="IPR015424">
    <property type="entry name" value="PyrdxlP-dep_Trfase"/>
</dbReference>
<dbReference type="PIRSF" id="PIRSF017617">
    <property type="entry name" value="Thr_aldolase"/>
    <property type="match status" value="1"/>
</dbReference>
<dbReference type="NCBIfam" id="NF007825">
    <property type="entry name" value="PRK10534.1"/>
    <property type="match status" value="1"/>
</dbReference>
<comment type="similarity">
    <text evidence="2">Belongs to the threonine aldolase family.</text>
</comment>
<comment type="cofactor">
    <cofactor evidence="1">
        <name>pyridoxal 5'-phosphate</name>
        <dbReference type="ChEBI" id="CHEBI:597326"/>
    </cofactor>
</comment>
<dbReference type="Gene3D" id="3.40.640.10">
    <property type="entry name" value="Type I PLP-dependent aspartate aminotransferase-like (Major domain)"/>
    <property type="match status" value="1"/>
</dbReference>
<proteinExistence type="inferred from homology"/>
<accession>A0ABZ2J580</accession>
<dbReference type="PANTHER" id="PTHR48097">
    <property type="entry name" value="L-THREONINE ALDOLASE-RELATED"/>
    <property type="match status" value="1"/>
</dbReference>
<dbReference type="EC" id="4.1.2.48" evidence="5"/>
<evidence type="ECO:0000313" key="6">
    <source>
        <dbReference type="Proteomes" id="UP001375370"/>
    </source>
</evidence>
<name>A0ABZ2J580_9CHLR</name>
<dbReference type="InterPro" id="IPR015422">
    <property type="entry name" value="PyrdxlP-dep_Trfase_small"/>
</dbReference>
<keyword evidence="5" id="KW-0456">Lyase</keyword>
<feature type="domain" description="Aromatic amino acid beta-eliminating lyase/threonine aldolase" evidence="4">
    <location>
        <begin position="5"/>
        <end position="287"/>
    </location>
</feature>
<dbReference type="InterPro" id="IPR001597">
    <property type="entry name" value="ArAA_b-elim_lyase/Thr_aldolase"/>
</dbReference>
<dbReference type="EMBL" id="CP146612">
    <property type="protein sequence ID" value="WWX26067.1"/>
    <property type="molecule type" value="Genomic_DNA"/>
</dbReference>
<dbReference type="Gene3D" id="3.90.1150.10">
    <property type="entry name" value="Aspartate Aminotransferase, domain 1"/>
    <property type="match status" value="1"/>
</dbReference>
<evidence type="ECO:0000259" key="4">
    <source>
        <dbReference type="Pfam" id="PF01212"/>
    </source>
</evidence>
<keyword evidence="6" id="KW-1185">Reference proteome</keyword>
<dbReference type="SUPFAM" id="SSF53383">
    <property type="entry name" value="PLP-dependent transferases"/>
    <property type="match status" value="1"/>
</dbReference>
<evidence type="ECO:0000313" key="5">
    <source>
        <dbReference type="EMBL" id="WWX26067.1"/>
    </source>
</evidence>
<organism evidence="5 6">
    <name type="scientific">Candidatus Dehalogenimonas loeffleri</name>
    <dbReference type="NCBI Taxonomy" id="3127115"/>
    <lineage>
        <taxon>Bacteria</taxon>
        <taxon>Bacillati</taxon>
        <taxon>Chloroflexota</taxon>
        <taxon>Dehalococcoidia</taxon>
        <taxon>Dehalococcoidales</taxon>
        <taxon>Dehalococcoidaceae</taxon>
        <taxon>Dehalogenimonas</taxon>
    </lineage>
</organism>
<dbReference type="PANTHER" id="PTHR48097:SF9">
    <property type="entry name" value="L-THREONINE ALDOLASE"/>
    <property type="match status" value="1"/>
</dbReference>
<keyword evidence="3" id="KW-0663">Pyridoxal phosphate</keyword>
<evidence type="ECO:0000256" key="1">
    <source>
        <dbReference type="ARBA" id="ARBA00001933"/>
    </source>
</evidence>
<gene>
    <name evidence="5" type="primary">ltaE</name>
    <name evidence="5" type="ORF">V8247_03630</name>
</gene>
<dbReference type="NCBIfam" id="NF041359">
    <property type="entry name" value="GntG_guanitoxin"/>
    <property type="match status" value="1"/>
</dbReference>
<evidence type="ECO:0000256" key="2">
    <source>
        <dbReference type="ARBA" id="ARBA00006966"/>
    </source>
</evidence>
<dbReference type="GO" id="GO:0016829">
    <property type="term" value="F:lyase activity"/>
    <property type="evidence" value="ECO:0007669"/>
    <property type="project" value="UniProtKB-KW"/>
</dbReference>
<evidence type="ECO:0000256" key="3">
    <source>
        <dbReference type="ARBA" id="ARBA00022898"/>
    </source>
</evidence>
<reference evidence="5 6" key="1">
    <citation type="submission" date="2024-03" db="EMBL/GenBank/DDBJ databases">
        <title>A Dehalogenimonas Isolated from Estuarine Sediments Dihaloeliminates Chlorinated Alkanes.</title>
        <authorList>
            <person name="Yang Y."/>
            <person name="Wang H."/>
        </authorList>
    </citation>
    <scope>NUCLEOTIDE SEQUENCE [LARGE SCALE GENOMIC DNA]</scope>
    <source>
        <strain evidence="5 6">W</strain>
    </source>
</reference>
<dbReference type="InterPro" id="IPR023603">
    <property type="entry name" value="Low_specificity_L-TA-like"/>
</dbReference>
<protein>
    <submittedName>
        <fullName evidence="5">Low-specificity L-threonine aldolase</fullName>
        <ecNumber evidence="5">4.1.2.48</ecNumber>
    </submittedName>
</protein>
<dbReference type="RefSeq" id="WP_338738862.1">
    <property type="nucleotide sequence ID" value="NZ_CP146612.1"/>
</dbReference>